<dbReference type="GO" id="GO:0016787">
    <property type="term" value="F:hydrolase activity"/>
    <property type="evidence" value="ECO:0007669"/>
    <property type="project" value="InterPro"/>
</dbReference>
<dbReference type="InterPro" id="IPR041068">
    <property type="entry name" value="HTH_51"/>
</dbReference>
<dbReference type="InterPro" id="IPR029063">
    <property type="entry name" value="SAM-dependent_MTases_sf"/>
</dbReference>
<organism evidence="11 12">
    <name type="scientific">Diplogelasinospora grovesii</name>
    <dbReference type="NCBI Taxonomy" id="303347"/>
    <lineage>
        <taxon>Eukaryota</taxon>
        <taxon>Fungi</taxon>
        <taxon>Dikarya</taxon>
        <taxon>Ascomycota</taxon>
        <taxon>Pezizomycotina</taxon>
        <taxon>Sordariomycetes</taxon>
        <taxon>Sordariomycetidae</taxon>
        <taxon>Sordariales</taxon>
        <taxon>Diplogelasinosporaceae</taxon>
        <taxon>Diplogelasinospora</taxon>
    </lineage>
</organism>
<keyword evidence="2" id="KW-0596">Phosphopantetheine</keyword>
<accession>A0AAN6N448</accession>
<dbReference type="GO" id="GO:0031177">
    <property type="term" value="F:phosphopantetheine binding"/>
    <property type="evidence" value="ECO:0007669"/>
    <property type="project" value="InterPro"/>
</dbReference>
<gene>
    <name evidence="11" type="ORF">QBC46DRAFT_460246</name>
</gene>
<evidence type="ECO:0000256" key="2">
    <source>
        <dbReference type="ARBA" id="ARBA00022450"/>
    </source>
</evidence>
<dbReference type="InterPro" id="IPR049551">
    <property type="entry name" value="PKS_DH_C"/>
</dbReference>
<feature type="active site" description="Proton donor; for dehydratase activity" evidence="6">
    <location>
        <position position="1444"/>
    </location>
</feature>
<dbReference type="GO" id="GO:0004315">
    <property type="term" value="F:3-oxoacyl-[acyl-carrier-protein] synthase activity"/>
    <property type="evidence" value="ECO:0007669"/>
    <property type="project" value="InterPro"/>
</dbReference>
<dbReference type="Pfam" id="PF18558">
    <property type="entry name" value="HTH_51"/>
    <property type="match status" value="1"/>
</dbReference>
<evidence type="ECO:0000256" key="3">
    <source>
        <dbReference type="ARBA" id="ARBA00022553"/>
    </source>
</evidence>
<dbReference type="PROSITE" id="PS00012">
    <property type="entry name" value="PHOSPHOPANTETHEINE"/>
    <property type="match status" value="2"/>
</dbReference>
<dbReference type="InterPro" id="IPR049900">
    <property type="entry name" value="PKS_mFAS_DH"/>
</dbReference>
<dbReference type="Pfam" id="PF00109">
    <property type="entry name" value="ketoacyl-synt"/>
    <property type="match status" value="1"/>
</dbReference>
<dbReference type="InterPro" id="IPR016035">
    <property type="entry name" value="Acyl_Trfase/lysoPLipase"/>
</dbReference>
<dbReference type="CDD" id="cd00833">
    <property type="entry name" value="PKS"/>
    <property type="match status" value="1"/>
</dbReference>
<dbReference type="InterPro" id="IPR020841">
    <property type="entry name" value="PKS_Beta-ketoAc_synthase_dom"/>
</dbReference>
<dbReference type="Pfam" id="PF00550">
    <property type="entry name" value="PP-binding"/>
    <property type="match status" value="2"/>
</dbReference>
<dbReference type="Pfam" id="PF02801">
    <property type="entry name" value="Ketoacyl-synt_C"/>
    <property type="match status" value="1"/>
</dbReference>
<evidence type="ECO:0000256" key="6">
    <source>
        <dbReference type="PROSITE-ProRule" id="PRU01363"/>
    </source>
</evidence>
<dbReference type="SUPFAM" id="SSF53901">
    <property type="entry name" value="Thiolase-like"/>
    <property type="match status" value="1"/>
</dbReference>
<dbReference type="Gene3D" id="3.40.47.10">
    <property type="match status" value="1"/>
</dbReference>
<keyword evidence="3" id="KW-0597">Phosphoprotein</keyword>
<dbReference type="InterPro" id="IPR016036">
    <property type="entry name" value="Malonyl_transacylase_ACP-bd"/>
</dbReference>
<dbReference type="Gene3D" id="3.30.70.3290">
    <property type="match status" value="1"/>
</dbReference>
<dbReference type="InterPro" id="IPR006162">
    <property type="entry name" value="Ppantetheine_attach_site"/>
</dbReference>
<feature type="region of interest" description="Disordered" evidence="7">
    <location>
        <begin position="1661"/>
        <end position="1700"/>
    </location>
</feature>
<evidence type="ECO:0000256" key="5">
    <source>
        <dbReference type="ARBA" id="ARBA00023268"/>
    </source>
</evidence>
<dbReference type="InterPro" id="IPR016039">
    <property type="entry name" value="Thiolase-like"/>
</dbReference>
<dbReference type="SUPFAM" id="SSF52151">
    <property type="entry name" value="FabD/lysophospholipase-like"/>
    <property type="match status" value="1"/>
</dbReference>
<dbReference type="PROSITE" id="PS52004">
    <property type="entry name" value="KS3_2"/>
    <property type="match status" value="1"/>
</dbReference>
<comment type="caution">
    <text evidence="11">The sequence shown here is derived from an EMBL/GenBank/DDBJ whole genome shotgun (WGS) entry which is preliminary data.</text>
</comment>
<dbReference type="Gene3D" id="3.40.50.1820">
    <property type="entry name" value="alpha/beta hydrolase"/>
    <property type="match status" value="1"/>
</dbReference>
<dbReference type="SMART" id="SM00826">
    <property type="entry name" value="PKS_DH"/>
    <property type="match status" value="1"/>
</dbReference>
<dbReference type="Gene3D" id="3.10.129.110">
    <property type="entry name" value="Polyketide synthase dehydratase"/>
    <property type="match status" value="1"/>
</dbReference>
<dbReference type="Proteomes" id="UP001303473">
    <property type="component" value="Unassembled WGS sequence"/>
</dbReference>
<dbReference type="Gene3D" id="1.10.1200.10">
    <property type="entry name" value="ACP-like"/>
    <property type="match status" value="2"/>
</dbReference>
<feature type="active site" description="Proton acceptor; for dehydratase activity" evidence="6">
    <location>
        <position position="1267"/>
    </location>
</feature>
<dbReference type="InterPro" id="IPR013217">
    <property type="entry name" value="Methyltransf_12"/>
</dbReference>
<dbReference type="SUPFAM" id="SSF47336">
    <property type="entry name" value="ACP-like"/>
    <property type="match status" value="2"/>
</dbReference>
<feature type="domain" description="Carrier" evidence="8">
    <location>
        <begin position="1698"/>
        <end position="1774"/>
    </location>
</feature>
<dbReference type="InterPro" id="IPR013094">
    <property type="entry name" value="AB_hydrolase_3"/>
</dbReference>
<dbReference type="GO" id="GO:0032259">
    <property type="term" value="P:methylation"/>
    <property type="evidence" value="ECO:0007669"/>
    <property type="project" value="UniProtKB-KW"/>
</dbReference>
<dbReference type="GO" id="GO:0006633">
    <property type="term" value="P:fatty acid biosynthetic process"/>
    <property type="evidence" value="ECO:0007669"/>
    <property type="project" value="InterPro"/>
</dbReference>
<keyword evidence="12" id="KW-1185">Reference proteome</keyword>
<keyword evidence="4" id="KW-0808">Transferase</keyword>
<dbReference type="EMBL" id="MU853829">
    <property type="protein sequence ID" value="KAK3938475.1"/>
    <property type="molecule type" value="Genomic_DNA"/>
</dbReference>
<dbReference type="Gene3D" id="3.40.366.10">
    <property type="entry name" value="Malonyl-Coenzyme A Acyl Carrier Protein, domain 2"/>
    <property type="match status" value="2"/>
</dbReference>
<dbReference type="InterPro" id="IPR001227">
    <property type="entry name" value="Ac_transferase_dom_sf"/>
</dbReference>
<dbReference type="GO" id="GO:0044550">
    <property type="term" value="P:secondary metabolite biosynthetic process"/>
    <property type="evidence" value="ECO:0007669"/>
    <property type="project" value="TreeGrafter"/>
</dbReference>
<evidence type="ECO:0000256" key="4">
    <source>
        <dbReference type="ARBA" id="ARBA00022679"/>
    </source>
</evidence>
<dbReference type="Gene3D" id="3.40.50.150">
    <property type="entry name" value="Vaccinia Virus protein VP39"/>
    <property type="match status" value="1"/>
</dbReference>
<dbReference type="InterPro" id="IPR029058">
    <property type="entry name" value="AB_hydrolase_fold"/>
</dbReference>
<name>A0AAN6N448_9PEZI</name>
<keyword evidence="5" id="KW-0511">Multifunctional enzyme</keyword>
<proteinExistence type="predicted"/>
<evidence type="ECO:0000313" key="11">
    <source>
        <dbReference type="EMBL" id="KAK3938475.1"/>
    </source>
</evidence>
<dbReference type="InterPro" id="IPR036736">
    <property type="entry name" value="ACP-like_sf"/>
</dbReference>
<evidence type="ECO:0000313" key="12">
    <source>
        <dbReference type="Proteomes" id="UP001303473"/>
    </source>
</evidence>
<evidence type="ECO:0000256" key="1">
    <source>
        <dbReference type="ARBA" id="ARBA00004721"/>
    </source>
</evidence>
<feature type="domain" description="Ketosynthase family 3 (KS3)" evidence="9">
    <location>
        <begin position="344"/>
        <end position="760"/>
    </location>
</feature>
<evidence type="ECO:0000259" key="9">
    <source>
        <dbReference type="PROSITE" id="PS52004"/>
    </source>
</evidence>
<feature type="compositionally biased region" description="Low complexity" evidence="7">
    <location>
        <begin position="1668"/>
        <end position="1698"/>
    </location>
</feature>
<dbReference type="PROSITE" id="PS52019">
    <property type="entry name" value="PKS_MFAS_DH"/>
    <property type="match status" value="1"/>
</dbReference>
<dbReference type="InterPro" id="IPR042104">
    <property type="entry name" value="PKS_dehydratase_sf"/>
</dbReference>
<reference evidence="12" key="1">
    <citation type="journal article" date="2023" name="Mol. Phylogenet. Evol.">
        <title>Genome-scale phylogeny and comparative genomics of the fungal order Sordariales.</title>
        <authorList>
            <person name="Hensen N."/>
            <person name="Bonometti L."/>
            <person name="Westerberg I."/>
            <person name="Brannstrom I.O."/>
            <person name="Guillou S."/>
            <person name="Cros-Aarteil S."/>
            <person name="Calhoun S."/>
            <person name="Haridas S."/>
            <person name="Kuo A."/>
            <person name="Mondo S."/>
            <person name="Pangilinan J."/>
            <person name="Riley R."/>
            <person name="LaButti K."/>
            <person name="Andreopoulos B."/>
            <person name="Lipzen A."/>
            <person name="Chen C."/>
            <person name="Yan M."/>
            <person name="Daum C."/>
            <person name="Ng V."/>
            <person name="Clum A."/>
            <person name="Steindorff A."/>
            <person name="Ohm R.A."/>
            <person name="Martin F."/>
            <person name="Silar P."/>
            <person name="Natvig D.O."/>
            <person name="Lalanne C."/>
            <person name="Gautier V."/>
            <person name="Ament-Velasquez S.L."/>
            <person name="Kruys A."/>
            <person name="Hutchinson M.I."/>
            <person name="Powell A.J."/>
            <person name="Barry K."/>
            <person name="Miller A.N."/>
            <person name="Grigoriev I.V."/>
            <person name="Debuchy R."/>
            <person name="Gladieux P."/>
            <person name="Hiltunen Thoren M."/>
            <person name="Johannesson H."/>
        </authorList>
    </citation>
    <scope>NUCLEOTIDE SEQUENCE [LARGE SCALE GENOMIC DNA]</scope>
    <source>
        <strain evidence="12">CBS 340.73</strain>
    </source>
</reference>
<evidence type="ECO:0000256" key="7">
    <source>
        <dbReference type="SAM" id="MobiDB-lite"/>
    </source>
</evidence>
<dbReference type="PROSITE" id="PS00606">
    <property type="entry name" value="KS3_1"/>
    <property type="match status" value="1"/>
</dbReference>
<evidence type="ECO:0000259" key="8">
    <source>
        <dbReference type="PROSITE" id="PS50075"/>
    </source>
</evidence>
<feature type="region of interest" description="C-terminal hotdog fold" evidence="6">
    <location>
        <begin position="1389"/>
        <end position="1539"/>
    </location>
</feature>
<dbReference type="PROSITE" id="PS50075">
    <property type="entry name" value="CARRIER"/>
    <property type="match status" value="2"/>
</dbReference>
<dbReference type="InterPro" id="IPR049552">
    <property type="entry name" value="PKS_DH_N"/>
</dbReference>
<sequence>MAALPSLVGFGSLGTWPSNEELQELRSSLLEHECLGQVKEVVGRLSELWDTLLANDATLEPISGHAAAEQIATWVSSGKPIMTTVTQQNMLSFPLTVLKHLCDYLTYVKRTSSHSAILDHAAKAGGIQGFCAGLLSALAAAGSRDEEVLGFTELWHLRNGQTSCLAVRCKSPASLATVQKVLERHDLSYISVLRDANDATITVALASVPVVSKELTNHGVTVVDTGLTGRYHTQNHLEVPEKVVGAFGKQQVVRSNTDGKTLPQNNGILDAIRDILLQRSNWYSVITEAVSPLAELDGSPFILAVGSDAIPLTVSRKFKVLKTSNLPKLPALSRQEELLQKYPAHAVAVIRMSCKFPGADSLDEFWQLLTNGTSMAEQVPLDRWPETFSTRGNSAKGKFWGNFMQGIDLFDHRFFKKSAREAASMDPQQRLLLQCAYEALASSGYFSNSNRARDIGCYLGVCATDYDANVASHPPNAFSTLGTLRAFLSGKISHFFGWSGPSITFDTACSSSAVAIHTACRAIQADECAQALVGGVALFTTPYLYENLSAAHFLSPTGATKPFDAKADGYCRGEGVGLVVLKKLSAAVADGDDIRAVIGGSAVNQNDSCVPIMVPHSSSQGVLYRRVAQQAGVLPHQVSFVESRGTGTPVGDPIEMESIRAVFGGPHRQNELVVSSVKGNIGHLEGASGVAGLIKAILQIEHRTAVRQASCQSLNPKIPALGPDRIVVPTSSVPLADGFLVACVNNYGAAGSNAAMVLMEPPRTSVEGSSEVGFLSKYPILISANSQASVVEYCRALRNYCQQSADNGRLLGSIAFKLAKRQNLDLPYALVAAASDMRDLETQLTRQLTESTSSVHQRPPRPPLVLAFGGQVRDYVGLSKQLWQQSAILRSHLDRCDELLRFMGYPSLYPAIFQSEPIEDTVTLHAGVFALQYATAKAWIECGLAVDAVVGHSLGQLTALSVSGVLSLEDGLRFVAGRASLMKTHWGKEAGAMIAVEADLETLSSLPQSLEIACYNGPTSHVLVGDKVSVDQFQGVLSQKGLRFKRLDVTNGYHSRFTEPLIQPLKELASNLRFHKATVPVETCTDGSSWPEATANLLAMHTRDPVFFAQAVQRLAKQLGACTWLEAGSDSSVTGMVRRALDSTDVAQHAFQPISLGKPNSLDAVVDSTMQLWKRGHNLQFWNFHPLQKSQHDPLHLPPYQFEKHKHWLELIPPQSAAPAATSQIPAPAFQPEYIPQLISLVKHDVEGALFRIDPHCDEYKRLVSGHVVAGSPLCPATVYMEMAARACRILSDQMSAPLLSFSDLRIDSPLGLAANQDLAMALRPRTERSWEFSVTGRLKDDARQTIVSHVSGTVEVRTDAAAVSHEFSRYERLTGPEAIEALYQDPESESIRGAMLYKMFSRVVEYGEAYRGLKSVAAKSGRIAGTVVSVPRAQSITRPPTLDSFMQVSGIHANSIYPCADNEVYVFTKLDRLQFGPGFERDSATKTSTSSWLIFSNLAASGSKELTNDIFVFDSISKRLVVLILGARFNNVRLSSLSKVLSKVNGPTNESIKSHLREQERYVPLRGHNNFTNPSAPTTRRDSIFSEVCSVFEKVAEVPRDKVKGNLSTDDLGIDSLMMLEVISELSSQFAIDLPVEDMEGLTDVDSLVRYLQSRGCGPKDSFVPHSGSTTTIQSSRSSIKPASSPTSSVSPTPAEPDMSQQLEKIGNLLKEHLELDSLPGLDANLADLGLDSLLAIELASDIEQLFSVAVDLYQLNETSTVGDLLRLIGLDGGSTLELSKPALEQEPGQYAQETHAPREEPIVIPQKSQPTSAHHADLPNAYDTFEEVRFDFDRFSKQEGFEDFWRNVYPDQERLVLAYTADAFKKLGADLASISEGNLLPKLSILPKHEHLLERMHKILADGRYINGEQSSGYTRTSNHFGLASPQVLLEEINNKFPIHASEHRLLNVTGSRLAECLTGKVDPLALLFANRTNRQLLADVYDLAPMCRATTRLLADFLSRAFSPSNKNETFHFLEVGGGTGGTTKFLVEYLTRRGVPCTYTFTDISSALVGAAKKTLSSYSCMRYATLDVEAPPPPDFEGRFHAIISTNCIHATRNATASLANLRRMLRPQDGLLALVEFTRGLYWFDLVYGLLDGWWLFSDGRKHALADTAFWERSLKAAGYGRTSWTDGNTPESRTLRVICGFNSAGGSAQQDRDLEPRQLEKRAGVPMQTVVWKRVDGLDLCADIYYPQDGKDEVGKKRRVALLFHGGGHVLFTRKDINMKHIKTLLERGFLPVSVDYRLCPEVNLAQGPMTDACDALAWARSTLPHLALAQPDVQINSEKLAAVGWSSGGHLAMTLAYTAKSRGVQPPDVVLAFYCPSNFEDEWWKHPIYPRHVKESPDAEYDLLEGVGDKPIAGYKPTTSLGAPMSLSDPRWRIIIHYNWKAQLVPLLITGLPGKTVAAARGGGFESLSMPAPEAIRAASPFAQIVAGDYHTPTFIVHGDRDDLIPCQQSRDTIEALRAAGVEAGFAVPRGAGHAFDLWSDEDPQGTGWAAIQEGYDFVCRRVFEG</sequence>
<feature type="domain" description="Carrier" evidence="8">
    <location>
        <begin position="1583"/>
        <end position="1657"/>
    </location>
</feature>
<dbReference type="InterPro" id="IPR050091">
    <property type="entry name" value="PKS_NRPS_Biosynth_Enz"/>
</dbReference>
<dbReference type="SUPFAM" id="SSF53335">
    <property type="entry name" value="S-adenosyl-L-methionine-dependent methyltransferases"/>
    <property type="match status" value="1"/>
</dbReference>
<dbReference type="PANTHER" id="PTHR43775:SF21">
    <property type="entry name" value="NON-REDUCING POLYKETIDE SYNTHASE AUSA-RELATED"/>
    <property type="match status" value="1"/>
</dbReference>
<feature type="domain" description="PKS/mFAS DH" evidence="10">
    <location>
        <begin position="1232"/>
        <end position="1539"/>
    </location>
</feature>
<dbReference type="InterPro" id="IPR018201">
    <property type="entry name" value="Ketoacyl_synth_AS"/>
</dbReference>
<dbReference type="InterPro" id="IPR020807">
    <property type="entry name" value="PKS_DH"/>
</dbReference>
<dbReference type="InterPro" id="IPR014030">
    <property type="entry name" value="Ketoacyl_synth_N"/>
</dbReference>
<dbReference type="GO" id="GO:0004312">
    <property type="term" value="F:fatty acid synthase activity"/>
    <property type="evidence" value="ECO:0007669"/>
    <property type="project" value="TreeGrafter"/>
</dbReference>
<dbReference type="SMART" id="SM00827">
    <property type="entry name" value="PKS_AT"/>
    <property type="match status" value="1"/>
</dbReference>
<dbReference type="InterPro" id="IPR020806">
    <property type="entry name" value="PKS_PP-bd"/>
</dbReference>
<dbReference type="GO" id="GO:0008168">
    <property type="term" value="F:methyltransferase activity"/>
    <property type="evidence" value="ECO:0007669"/>
    <property type="project" value="UniProtKB-KW"/>
</dbReference>
<evidence type="ECO:0000259" key="10">
    <source>
        <dbReference type="PROSITE" id="PS52019"/>
    </source>
</evidence>
<dbReference type="Pfam" id="PF21089">
    <property type="entry name" value="PKS_DH_N"/>
    <property type="match status" value="1"/>
</dbReference>
<dbReference type="Pfam" id="PF14765">
    <property type="entry name" value="PS-DH"/>
    <property type="match status" value="1"/>
</dbReference>
<dbReference type="InterPro" id="IPR014031">
    <property type="entry name" value="Ketoacyl_synth_C"/>
</dbReference>
<dbReference type="Pfam" id="PF00698">
    <property type="entry name" value="Acyl_transf_1"/>
    <property type="match status" value="1"/>
</dbReference>
<protein>
    <submittedName>
        <fullName evidence="11">Methylphloroacetophenone synthase</fullName>
    </submittedName>
</protein>
<feature type="region of interest" description="N-terminal hotdog fold" evidence="6">
    <location>
        <begin position="1232"/>
        <end position="1362"/>
    </location>
</feature>
<dbReference type="SMART" id="SM00825">
    <property type="entry name" value="PKS_KS"/>
    <property type="match status" value="1"/>
</dbReference>
<comment type="pathway">
    <text evidence="1">Secondary metabolite biosynthesis; terpenoid biosynthesis.</text>
</comment>
<dbReference type="SUPFAM" id="SSF53474">
    <property type="entry name" value="alpha/beta-Hydrolases"/>
    <property type="match status" value="1"/>
</dbReference>
<dbReference type="SMART" id="SM00823">
    <property type="entry name" value="PKS_PP"/>
    <property type="match status" value="2"/>
</dbReference>
<dbReference type="InterPro" id="IPR014043">
    <property type="entry name" value="Acyl_transferase_dom"/>
</dbReference>
<dbReference type="Pfam" id="PF07859">
    <property type="entry name" value="Abhydrolase_3"/>
    <property type="match status" value="1"/>
</dbReference>
<dbReference type="Pfam" id="PF08242">
    <property type="entry name" value="Methyltransf_12"/>
    <property type="match status" value="1"/>
</dbReference>
<dbReference type="PANTHER" id="PTHR43775">
    <property type="entry name" value="FATTY ACID SYNTHASE"/>
    <property type="match status" value="1"/>
</dbReference>
<dbReference type="InterPro" id="IPR009081">
    <property type="entry name" value="PP-bd_ACP"/>
</dbReference>
<dbReference type="SUPFAM" id="SSF55048">
    <property type="entry name" value="Probable ACP-binding domain of malonyl-CoA ACP transacylase"/>
    <property type="match status" value="1"/>
</dbReference>